<feature type="compositionally biased region" description="Low complexity" evidence="1">
    <location>
        <begin position="2987"/>
        <end position="2998"/>
    </location>
</feature>
<name>A0A0M9G769_LEPPY</name>
<feature type="compositionally biased region" description="Acidic residues" evidence="1">
    <location>
        <begin position="2500"/>
        <end position="2519"/>
    </location>
</feature>
<keyword evidence="3" id="KW-1185">Reference proteome</keyword>
<evidence type="ECO:0000313" key="3">
    <source>
        <dbReference type="Proteomes" id="UP000037923"/>
    </source>
</evidence>
<feature type="compositionally biased region" description="Low complexity" evidence="1">
    <location>
        <begin position="3171"/>
        <end position="3187"/>
    </location>
</feature>
<feature type="compositionally biased region" description="Low complexity" evidence="1">
    <location>
        <begin position="2395"/>
        <end position="2411"/>
    </location>
</feature>
<reference evidence="2 3" key="1">
    <citation type="submission" date="2015-07" db="EMBL/GenBank/DDBJ databases">
        <title>High-quality genome of monoxenous trypanosomatid Leptomonas pyrrhocoris.</title>
        <authorList>
            <person name="Flegontov P."/>
            <person name="Butenko A."/>
            <person name="Firsov S."/>
            <person name="Vlcek C."/>
            <person name="Logacheva M.D."/>
            <person name="Field M."/>
            <person name="Filatov D."/>
            <person name="Flegontova O."/>
            <person name="Gerasimov E."/>
            <person name="Jackson A.P."/>
            <person name="Kelly S."/>
            <person name="Opperdoes F."/>
            <person name="O'Reilly A."/>
            <person name="Votypka J."/>
            <person name="Yurchenko V."/>
            <person name="Lukes J."/>
        </authorList>
    </citation>
    <scope>NUCLEOTIDE SEQUENCE [LARGE SCALE GENOMIC DNA]</scope>
    <source>
        <strain evidence="2">H10</strain>
    </source>
</reference>
<dbReference type="PANTHER" id="PTHR23244">
    <property type="entry name" value="KELCH REPEAT DOMAIN"/>
    <property type="match status" value="1"/>
</dbReference>
<feature type="compositionally biased region" description="Low complexity" evidence="1">
    <location>
        <begin position="3519"/>
        <end position="3533"/>
    </location>
</feature>
<feature type="region of interest" description="Disordered" evidence="1">
    <location>
        <begin position="1946"/>
        <end position="1968"/>
    </location>
</feature>
<feature type="compositionally biased region" description="Low complexity" evidence="1">
    <location>
        <begin position="3681"/>
        <end position="3701"/>
    </location>
</feature>
<accession>A0A0M9G769</accession>
<feature type="compositionally biased region" description="Acidic residues" evidence="1">
    <location>
        <begin position="3702"/>
        <end position="3718"/>
    </location>
</feature>
<dbReference type="InterPro" id="IPR015915">
    <property type="entry name" value="Kelch-typ_b-propeller"/>
</dbReference>
<dbReference type="GeneID" id="26902456"/>
<feature type="compositionally biased region" description="Low complexity" evidence="1">
    <location>
        <begin position="2844"/>
        <end position="2854"/>
    </location>
</feature>
<feature type="compositionally biased region" description="Basic and acidic residues" evidence="1">
    <location>
        <begin position="2646"/>
        <end position="2655"/>
    </location>
</feature>
<feature type="compositionally biased region" description="Basic and acidic residues" evidence="1">
    <location>
        <begin position="2462"/>
        <end position="2486"/>
    </location>
</feature>
<dbReference type="OrthoDB" id="10251809at2759"/>
<feature type="compositionally biased region" description="Polar residues" evidence="1">
    <location>
        <begin position="2685"/>
        <end position="2698"/>
    </location>
</feature>
<feature type="region of interest" description="Disordered" evidence="1">
    <location>
        <begin position="1285"/>
        <end position="1312"/>
    </location>
</feature>
<feature type="region of interest" description="Disordered" evidence="1">
    <location>
        <begin position="1416"/>
        <end position="1435"/>
    </location>
</feature>
<proteinExistence type="predicted"/>
<feature type="compositionally biased region" description="Low complexity" evidence="1">
    <location>
        <begin position="2721"/>
        <end position="2737"/>
    </location>
</feature>
<feature type="region of interest" description="Disordered" evidence="1">
    <location>
        <begin position="2393"/>
        <end position="3791"/>
    </location>
</feature>
<feature type="compositionally biased region" description="Basic and acidic residues" evidence="1">
    <location>
        <begin position="406"/>
        <end position="421"/>
    </location>
</feature>
<feature type="compositionally biased region" description="Basic and acidic residues" evidence="1">
    <location>
        <begin position="2925"/>
        <end position="2934"/>
    </location>
</feature>
<evidence type="ECO:0000256" key="1">
    <source>
        <dbReference type="SAM" id="MobiDB-lite"/>
    </source>
</evidence>
<feature type="compositionally biased region" description="Basic and acidic residues" evidence="1">
    <location>
        <begin position="2438"/>
        <end position="2454"/>
    </location>
</feature>
<feature type="compositionally biased region" description="Basic and acidic residues" evidence="1">
    <location>
        <begin position="3220"/>
        <end position="3234"/>
    </location>
</feature>
<feature type="compositionally biased region" description="Acidic residues" evidence="1">
    <location>
        <begin position="3579"/>
        <end position="3588"/>
    </location>
</feature>
<feature type="compositionally biased region" description="Basic and acidic residues" evidence="1">
    <location>
        <begin position="2741"/>
        <end position="2750"/>
    </location>
</feature>
<feature type="compositionally biased region" description="Low complexity" evidence="1">
    <location>
        <begin position="2884"/>
        <end position="2907"/>
    </location>
</feature>
<feature type="compositionally biased region" description="Low complexity" evidence="1">
    <location>
        <begin position="3235"/>
        <end position="3250"/>
    </location>
</feature>
<feature type="compositionally biased region" description="Acidic residues" evidence="1">
    <location>
        <begin position="2602"/>
        <end position="2620"/>
    </location>
</feature>
<feature type="compositionally biased region" description="Acidic residues" evidence="1">
    <location>
        <begin position="2764"/>
        <end position="2787"/>
    </location>
</feature>
<feature type="region of interest" description="Disordered" evidence="1">
    <location>
        <begin position="995"/>
        <end position="1020"/>
    </location>
</feature>
<feature type="compositionally biased region" description="Low complexity" evidence="1">
    <location>
        <begin position="894"/>
        <end position="903"/>
    </location>
</feature>
<feature type="compositionally biased region" description="Low complexity" evidence="1">
    <location>
        <begin position="3261"/>
        <end position="3272"/>
    </location>
</feature>
<feature type="compositionally biased region" description="Polar residues" evidence="1">
    <location>
        <begin position="357"/>
        <end position="387"/>
    </location>
</feature>
<gene>
    <name evidence="2" type="ORF">ABB37_02161</name>
</gene>
<dbReference type="Proteomes" id="UP000037923">
    <property type="component" value="Unassembled WGS sequence"/>
</dbReference>
<feature type="compositionally biased region" description="Pro residues" evidence="1">
    <location>
        <begin position="2522"/>
        <end position="2535"/>
    </location>
</feature>
<feature type="compositionally biased region" description="Basic and acidic residues" evidence="1">
    <location>
        <begin position="2536"/>
        <end position="2547"/>
    </location>
</feature>
<dbReference type="EMBL" id="LGTL01000003">
    <property type="protein sequence ID" value="KPA84030.1"/>
    <property type="molecule type" value="Genomic_DNA"/>
</dbReference>
<feature type="compositionally biased region" description="Low complexity" evidence="1">
    <location>
        <begin position="2329"/>
        <end position="2354"/>
    </location>
</feature>
<feature type="region of interest" description="Disordered" evidence="1">
    <location>
        <begin position="879"/>
        <end position="903"/>
    </location>
</feature>
<dbReference type="VEuPathDB" id="TriTrypDB:LpyrH10_03_3120"/>
<feature type="region of interest" description="Disordered" evidence="1">
    <location>
        <begin position="2148"/>
        <end position="2237"/>
    </location>
</feature>
<feature type="region of interest" description="Disordered" evidence="1">
    <location>
        <begin position="172"/>
        <end position="201"/>
    </location>
</feature>
<feature type="compositionally biased region" description="Low complexity" evidence="1">
    <location>
        <begin position="3401"/>
        <end position="3413"/>
    </location>
</feature>
<dbReference type="PANTHER" id="PTHR23244:SF498">
    <property type="entry name" value="C2 DOMAIN-CONTAINING PROTEIN"/>
    <property type="match status" value="1"/>
</dbReference>
<dbReference type="RefSeq" id="XP_015662469.1">
    <property type="nucleotide sequence ID" value="XM_015798991.1"/>
</dbReference>
<sequence length="3846" mass="405767">MDDTSFISGLSGIGDAIGESSYGRCVTLWITRCEPAAESLCVRLGGPGSQWYTVALPMTQPLTIYRPSRVRVLRRATELAFATPVYAQSPAAESNGVRPSRALTAMDVLVNVASADAGSTMLTTVADSAGGVPDEAPSTELVAAAAAGAGGDDDGALHAPLRVHFRWAIGETLSGAPPPTEVAASGAAPKEPRGPSHNGTVEIEGRKWEVQNEVEVHDSNADGSAGRDTPYQEGQDDNEGAAFALPTSVSDASYDKMNSAHKQDSAEAANATVKPHSPPSAALGDEASTPNISADSSLFKPLAPPRASGPDAETQDGHLRKHHAVAAKPFIDVEEELHSHHDDDATSDADGGGARSQSPFNGSEFTPQPRASSPHMSAGGYSSSRSNTPRRQRPRSARRSTVHMDLAPRMEDTLEPPRKETGTAVAPEDSVHISDDDVRWQAMHHPPQPPLLSSTGKEAIPAREHALPSTTPIDERSSTAPNGERRQAPLPPASELRPSVDNLFQGVAAGELLVAVAVVAVVNTNSAADPHRVVSVGINASDAAFAECVSFQTAPTLRSLAAVVPQMSAPVLLCPLRLNQEKAQEGGVTKDGAQSTTSTTSLHAACTVTESLAASANATTISTVLWTTRADVDPVDAAQLSSTSPVEQEVRFHGANGDVVVTQWTYITVGAYRDAVLNLRCRADEPGHPTLQLLLVANEKWDRRKRRNKKRPENAQTSVPVHIWVSATGSKANAVQHRLAAAATEHSLLHQPVHVTLQDTLGYIAVHVPPLPQRRQRTNSDPNAISHVVPLFFRGFSDAWTRASALKHAPVTLYYRIVSPAASLELPTLAPQLPTPPHTPIEKTEADKDESAKVLREMILTVKPPTSLVTSVLTTSLSAASRATSGPPREGTEPPAAAGAAAPAASSSLSQTLPSWSIVLRHAVTRAVLAESAGTALTYRCFLPLSFEEAAGAAAQQPQASASTPDPTQALNCLPWEVALVPRNAAATLTAAPPLSLPQPPTSTGHVPTPPASRATRRNSRSLLYDAATSAANRKRAIGVNDAAAWTGSMFFSHAQLYAAAAVPGATTSFTANPCVSAPSPSTTSSATLPSASTLLGARVEVLCDVRQHSLDAQSAVFYLQSLRLIPSPITGPSAAAAAVTVAPSLPPTSQPSVPSSHVRLWFSTSGSSTEELRSTWSAMPAEAPSIADVQRAWAPATSSPYASSSSPYLCTDARGQLCASGAPVLLTTNNARARLCVAVMPDIAGATAGPCDDPKKSSSNAAEEETLRRCVAAVRKRAIHRYKKATRAGGGAKEGEGGDAGEDAKEQHKPPSALSVAEVYLQCLHAVAMRVDNYAEVDLQPSLIAASERQGRSRHRLLLSSVSGMIRLSRSVVLELQGQWIKLPRKVAQLSDIYTPSPRLWALRCSCVVRRTGDEMQDAEQQQPPHRTTGIADSDPVPLAQEVLEAERGYDVTTSSIPLDYADPSEDAVQRLLPGLSYDKLVVRVKQADRSLQPFKETVTTSAAARTQDGEEPVMPEETGELLERIFGPTGVAHNAYIADASHKVAVVHFVFGEAYTTRTVLNVTCAAVGASAMQPCTNPHENNGYNPTPRSLMSAPGVARAPTVQVVCDALTRSSTLSGFLPEAVVTRLFPGVSHRRYPPELTWYHGGLAVAADTEQQRRAEGQTAWQRGLTEQRLGSQQKPGPLVVSAVTHHPHESLPLLVESSLTRCGEGSAFFVFGGVSAITGVASSRAFVTDVGSQRWLALRMLKGSPSNNINSGSTTVISPRYGHSAVYRPSDGAVYVFGGRGRYEGGHHIRKTSANGRGSAAHGAVFSDVWKLEWSVDTATVVCTELICTMAEAPSFATTSSVLVPVNEHGSGGGGLARWRHAAVLHDDYLVVLGGLSDSGTCCSCRELLYLDLKSREWCARRSFGNDAPSPRYGHVAAVSDATALYVFGGRTTVEDEGEAKSDVSSSRDGDTSREGSSRSAADAAADFYKMDLITRMWSRVEPNGTLRPPALELADMTACRLDGCPVLILVGGRVAENDAAPTAGDDDASAELRVFLFSPATLFWRRVKMACTPMPTRFGLRAAVTAAASTTRTASATMTNGYVENTSALNNSTRLRRGLPARGQRLGAIVIVGGLPLNEAAIVETSPAITLLLAAGHGGATDTTHSRGASPCQGAARSVRSPSAVQQRPPRLLSAPCGPAHSVPQRPATSPPRSTPHRRGPPGLLRSAQQQRRQRRDGDDDEGCRGNFMIAAPARSPMTLHRFVNGLHNRSPLRRYPGDGGLTLFFNPEHPSCYSTLTPRQQRQLVRRLYTNDLQRRAARQEMLEEQVYLERTTPVVQPSRSRSRSPGARTASATRPATRVSSAPVQRPSYGTPMAMGGSDVEKEPSPVPVAQRDLQSAFLMHGDSSSSSMTASSLTPSDSSDYDEEGRQDSNDDSDTALQVLPVIATEERARASHDSDGEGAHKSPSNTSEAEKVEGGRERIRKDGAQDMEAAERNDDEYEDSFVSSSVDDDIGNDDDVNDAPEDAEAEPPARPSFPLPVPSPAEPHDRSYNKLRSDNATNALLTASSLTSSSRDALAATQAGKEVTEYSLPLPLSVPVARAVADPQPSSSEEDEDIKEEGEVGEEEGEGDPHDRAASAHSSSAPPTPVLPIASESDRFMKASDDSASYVFATSAKRESAEEEKGQKLYAPSEPSHNAPSMPHTSAPPTAVAASEEVDDEDWVSASVSHNNPSLNEAALNASAPAADRIVSSKDETVEEHAEEEEHEGVAEEYNTDDEEGDDDDWESISDDEEEREEASRDVATPLTEKSEGDAAAPVVDASNGTSDEGYEEEEALMPPPAPREHPTPPEPSPSSSLNSAPPAQHSAFDDAEIESGVMSDAVPEDEVETPTRGSGSSEASAVDDASAPAAAAAVAGDVEDRKELSEVSSSGENADERSAERAKPAASLSDISSELYDDNDDASSSSDAAEMPALPGGEEATTPAASEHSAPREDAAPVAAPSTAASEAAEEQRAMSVDVHSAEEGEQGSDDNASELPSAHTPMTNASVPQEEPSVELPGEPPHPSQTSSSHKQVETQELGDLPPLAATEFLSDRESEKPVEEHDEERAGTSTQPSEAPSLLGEEAPQLVLDAANHDSSLDANEEKEEEEEEAERSDASAAPESFHDAADLLESAEDAADASELFSEPPSRLSAPAEAAERSDEEEEEEKAVGSSSASASQHLSNPPTSEHPREKDVHSAKSEASEASAPPLPLPQQSAPEISNNGEDAVAELSEVAASSPEESTELLSASTPLSVIEKERQEGDEMPVETAPQAALHAGDEEQAKMTGDVELPSVTSVESDEQQTPPATSNLVHEHNNTPEAHDAAADAKEPADVSETSARLTDDEDLVVSHAQEDIGASDERPERSGPAESASAESAAQQAEEVEEDATPLSPLFVPDMTDEALHQSTNVPDAEEHAPSLHCHDDSGVRATAEAAAVPEPPLAEIEQLDTASSHRGEEEDEDARGGEANDRETLPSDDTPAASTHEASTPLHSAAASSSHPLVDEEGEEAAPVADLDGDAAPALHDSPEDGAESSEDPAPNLKPVESLEELSDAEDAGEHPSSVMPLWDGTSELANEENSKEPSPAVAASEGGEVEEAGTADNGADEEEEGQAEETHEDEVSSVSEGDARDGVPPLFGGSGDAMNPFTAHAAAAPRGEAAEVSPAADSAPDAEEEREGAGEWEETDSTPAASSHGNPSVTVAGAPSFPFSNSAAAESEQSFDAEDVVDSTHAGAPRAGVEEWREELSSQPESPPATSDALVDIAQKMFNDEETPDVDLNDGRDLLDRRRGVEEEVLDDDFDFLIFFLVSLLAQM</sequence>
<organism evidence="2 3">
    <name type="scientific">Leptomonas pyrrhocoris</name>
    <name type="common">Firebug parasite</name>
    <dbReference type="NCBI Taxonomy" id="157538"/>
    <lineage>
        <taxon>Eukaryota</taxon>
        <taxon>Discoba</taxon>
        <taxon>Euglenozoa</taxon>
        <taxon>Kinetoplastea</taxon>
        <taxon>Metakinetoplastina</taxon>
        <taxon>Trypanosomatida</taxon>
        <taxon>Trypanosomatidae</taxon>
        <taxon>Leishmaniinae</taxon>
        <taxon>Leptomonas</taxon>
    </lineage>
</organism>
<protein>
    <submittedName>
        <fullName evidence="2">Uncharacterized protein</fullName>
    </submittedName>
</protein>
<feature type="compositionally biased region" description="Basic and acidic residues" evidence="1">
    <location>
        <begin position="1948"/>
        <end position="1966"/>
    </location>
</feature>
<dbReference type="OMA" id="DLITRMW"/>
<feature type="compositionally biased region" description="Low complexity" evidence="1">
    <location>
        <begin position="3736"/>
        <end position="3750"/>
    </location>
</feature>
<feature type="region of interest" description="Disordered" evidence="1">
    <location>
        <begin position="338"/>
        <end position="431"/>
    </location>
</feature>
<dbReference type="Pfam" id="PF24681">
    <property type="entry name" value="Kelch_KLHDC2_KLHL20_DRC7"/>
    <property type="match status" value="1"/>
</dbReference>
<feature type="compositionally biased region" description="Basic residues" evidence="1">
    <location>
        <begin position="388"/>
        <end position="401"/>
    </location>
</feature>
<feature type="compositionally biased region" description="Acidic residues" evidence="1">
    <location>
        <begin position="3015"/>
        <end position="3024"/>
    </location>
</feature>
<feature type="region of interest" description="Disordered" evidence="1">
    <location>
        <begin position="2323"/>
        <end position="2380"/>
    </location>
</feature>
<feature type="compositionally biased region" description="Polar residues" evidence="1">
    <location>
        <begin position="3719"/>
        <end position="3731"/>
    </location>
</feature>
<feature type="compositionally biased region" description="Acidic residues" evidence="1">
    <location>
        <begin position="3132"/>
        <end position="3144"/>
    </location>
</feature>
<feature type="compositionally biased region" description="Acidic residues" evidence="1">
    <location>
        <begin position="3625"/>
        <end position="3650"/>
    </location>
</feature>
<feature type="compositionally biased region" description="Basic and acidic residues" evidence="1">
    <location>
        <begin position="3445"/>
        <end position="3459"/>
    </location>
</feature>
<feature type="compositionally biased region" description="Basic and acidic residues" evidence="1">
    <location>
        <begin position="3484"/>
        <end position="3506"/>
    </location>
</feature>
<feature type="compositionally biased region" description="Basic and acidic residues" evidence="1">
    <location>
        <begin position="3082"/>
        <end position="3099"/>
    </location>
</feature>
<feature type="region of interest" description="Disordered" evidence="1">
    <location>
        <begin position="828"/>
        <end position="848"/>
    </location>
</feature>
<feature type="compositionally biased region" description="Low complexity" evidence="1">
    <location>
        <begin position="2550"/>
        <end position="2571"/>
    </location>
</feature>
<feature type="compositionally biased region" description="Basic and acidic residues" evidence="1">
    <location>
        <begin position="3344"/>
        <end position="3364"/>
    </location>
</feature>
<feature type="region of interest" description="Disordered" evidence="1">
    <location>
        <begin position="217"/>
        <end position="239"/>
    </location>
</feature>
<dbReference type="Gene3D" id="2.120.10.80">
    <property type="entry name" value="Kelch-type beta propeller"/>
    <property type="match status" value="2"/>
</dbReference>
<feature type="compositionally biased region" description="Basic and acidic residues" evidence="1">
    <location>
        <begin position="473"/>
        <end position="487"/>
    </location>
</feature>
<dbReference type="SUPFAM" id="SSF117281">
    <property type="entry name" value="Kelch motif"/>
    <property type="match status" value="1"/>
</dbReference>
<feature type="region of interest" description="Disordered" evidence="1">
    <location>
        <begin position="256"/>
        <end position="320"/>
    </location>
</feature>
<evidence type="ECO:0000313" key="2">
    <source>
        <dbReference type="EMBL" id="KPA84030.1"/>
    </source>
</evidence>
<feature type="compositionally biased region" description="Basic and acidic residues" evidence="1">
    <location>
        <begin position="2666"/>
        <end position="2677"/>
    </location>
</feature>
<comment type="caution">
    <text evidence="2">The sequence shown here is derived from an EMBL/GenBank/DDBJ whole genome shotgun (WGS) entry which is preliminary data.</text>
</comment>
<feature type="compositionally biased region" description="Polar residues" evidence="1">
    <location>
        <begin position="3325"/>
        <end position="3343"/>
    </location>
</feature>
<feature type="region of interest" description="Disordered" evidence="1">
    <location>
        <begin position="464"/>
        <end position="497"/>
    </location>
</feature>